<dbReference type="CDD" id="cd09033">
    <property type="entry name" value="KH-I_PNPT1"/>
    <property type="match status" value="1"/>
</dbReference>
<organism evidence="10">
    <name type="scientific">Capitella teleta</name>
    <name type="common">Polychaete worm</name>
    <dbReference type="NCBI Taxonomy" id="283909"/>
    <lineage>
        <taxon>Eukaryota</taxon>
        <taxon>Metazoa</taxon>
        <taxon>Spiralia</taxon>
        <taxon>Lophotrochozoa</taxon>
        <taxon>Annelida</taxon>
        <taxon>Polychaeta</taxon>
        <taxon>Sedentaria</taxon>
        <taxon>Scolecida</taxon>
        <taxon>Capitellidae</taxon>
        <taxon>Capitella</taxon>
    </lineage>
</organism>
<dbReference type="InterPro" id="IPR004087">
    <property type="entry name" value="KH_dom"/>
</dbReference>
<dbReference type="Pfam" id="PF03725">
    <property type="entry name" value="RNase_PH_C"/>
    <property type="match status" value="1"/>
</dbReference>
<dbReference type="Pfam" id="PF03726">
    <property type="entry name" value="PNPase"/>
    <property type="match status" value="1"/>
</dbReference>
<dbReference type="InterPro" id="IPR015848">
    <property type="entry name" value="PNPase_PH_RNA-bd_bac/org-type"/>
</dbReference>
<reference evidence="10 12" key="2">
    <citation type="journal article" date="2013" name="Nature">
        <title>Insights into bilaterian evolution from three spiralian genomes.</title>
        <authorList>
            <person name="Simakov O."/>
            <person name="Marletaz F."/>
            <person name="Cho S.J."/>
            <person name="Edsinger-Gonzales E."/>
            <person name="Havlak P."/>
            <person name="Hellsten U."/>
            <person name="Kuo D.H."/>
            <person name="Larsson T."/>
            <person name="Lv J."/>
            <person name="Arendt D."/>
            <person name="Savage R."/>
            <person name="Osoegawa K."/>
            <person name="de Jong P."/>
            <person name="Grimwood J."/>
            <person name="Chapman J.A."/>
            <person name="Shapiro H."/>
            <person name="Aerts A."/>
            <person name="Otillar R.P."/>
            <person name="Terry A.Y."/>
            <person name="Boore J.L."/>
            <person name="Grigoriev I.V."/>
            <person name="Lindberg D.R."/>
            <person name="Seaver E.C."/>
            <person name="Weisblat D.A."/>
            <person name="Putnam N.H."/>
            <person name="Rokhsar D.S."/>
        </authorList>
    </citation>
    <scope>NUCLEOTIDE SEQUENCE</scope>
    <source>
        <strain evidence="10 12">I ESC-2004</strain>
    </source>
</reference>
<dbReference type="InterPro" id="IPR003029">
    <property type="entry name" value="S1_domain"/>
</dbReference>
<comment type="similarity">
    <text evidence="1">Belongs to the polyribonucleotide nucleotidyltransferase family.</text>
</comment>
<accession>R7U8S1</accession>
<sequence length="694" mass="75204">MGNTVVMATAVGKQNRGGPAPTFLPLTVDYMQKASAAGRIPTNFLRRELGQSVTEVLISRLTDRSIRPLFPKDYFNETQIVCNLLAVDGVHDPEVCSINAASTALALSDIPWNGPVGAVRIGCIDDEVIFNPTRKQLAKSSMNLILAGTLNSKIVMIEGSGKSIPPSLLKNVLRAGSQQAEEIATSIKTFAEQNGRPKRTYTPQETIDSEVESALNSLSLRKLEEILTDESHHKISRDQAISSLKGSVLNSLREQYPEVESVLLAQGFDSLCKKTFRSLIFSNNTRCDGRALTDLRDISCEVDILPPLHGSSLFQRGQTQVMSSLTFDSPDSAAKMDNITAEISGIEKKNFFLHYEFPPYATNETGRSGSIGRREIGHGALAERSLVSVIPDDYPFTIRLTAEVLESNGSSSMASACAGSLALMDAGVPISAPVAGIAVGMVTKTDEASGEIVDSRILTDLLGIEDYMGDMDFKVAGTRDGVTAIQADVKLPGVPIQLINAAMTEASVGMQRILDIMAATLPGPRSERKANTPILETIKIPRQKKSQFVGFGGCNLKAIKNATGVTITFSGEDDFQLFAPNPDAMAEAQEQIKTLMEHAAEQDVHFEFGAIYKAKIEEIRDYGVMVRLHPNKAPVLLHNSQLERNVSHPSALGLEVGQELNVKYFGMDPASGRMRLSQKILSSLPSSNIHSFHK</sequence>
<evidence type="ECO:0000256" key="8">
    <source>
        <dbReference type="PROSITE-ProRule" id="PRU00117"/>
    </source>
</evidence>
<dbReference type="PROSITE" id="PS50126">
    <property type="entry name" value="S1"/>
    <property type="match status" value="1"/>
</dbReference>
<dbReference type="SMART" id="SM00316">
    <property type="entry name" value="S1"/>
    <property type="match status" value="1"/>
</dbReference>
<reference evidence="12" key="1">
    <citation type="submission" date="2012-12" db="EMBL/GenBank/DDBJ databases">
        <authorList>
            <person name="Hellsten U."/>
            <person name="Grimwood J."/>
            <person name="Chapman J.A."/>
            <person name="Shapiro H."/>
            <person name="Aerts A."/>
            <person name="Otillar R.P."/>
            <person name="Terry A.Y."/>
            <person name="Boore J.L."/>
            <person name="Simakov O."/>
            <person name="Marletaz F."/>
            <person name="Cho S.-J."/>
            <person name="Edsinger-Gonzales E."/>
            <person name="Havlak P."/>
            <person name="Kuo D.-H."/>
            <person name="Larsson T."/>
            <person name="Lv J."/>
            <person name="Arendt D."/>
            <person name="Savage R."/>
            <person name="Osoegawa K."/>
            <person name="de Jong P."/>
            <person name="Lindberg D.R."/>
            <person name="Seaver E.C."/>
            <person name="Weisblat D.A."/>
            <person name="Putnam N.H."/>
            <person name="Grigoriev I.V."/>
            <person name="Rokhsar D.S."/>
        </authorList>
    </citation>
    <scope>NUCLEOTIDE SEQUENCE</scope>
    <source>
        <strain evidence="12">I ESC-2004</strain>
    </source>
</reference>
<keyword evidence="5" id="KW-0548">Nucleotidyltransferase</keyword>
<dbReference type="GO" id="GO:0005829">
    <property type="term" value="C:cytosol"/>
    <property type="evidence" value="ECO:0007669"/>
    <property type="project" value="TreeGrafter"/>
</dbReference>
<dbReference type="GO" id="GO:0000965">
    <property type="term" value="P:mitochondrial RNA 3'-end processing"/>
    <property type="evidence" value="ECO:0007669"/>
    <property type="project" value="TreeGrafter"/>
</dbReference>
<keyword evidence="6 8" id="KW-0694">RNA-binding</keyword>
<dbReference type="FunFam" id="2.40.50.140:FF:000113">
    <property type="entry name" value="polyribonucleotide nucleotidyltransferase 1, mitochondrial"/>
    <property type="match status" value="1"/>
</dbReference>
<dbReference type="SUPFAM" id="SSF46915">
    <property type="entry name" value="Polynucleotide phosphorylase/guanosine pentaphosphate synthase (PNPase/GPSI), domain 3"/>
    <property type="match status" value="1"/>
</dbReference>
<dbReference type="InterPro" id="IPR036456">
    <property type="entry name" value="PNPase_PH_RNA-bd_sf"/>
</dbReference>
<keyword evidence="12" id="KW-1185">Reference proteome</keyword>
<evidence type="ECO:0000256" key="6">
    <source>
        <dbReference type="ARBA" id="ARBA00022884"/>
    </source>
</evidence>
<name>R7U8S1_CAPTE</name>
<evidence type="ECO:0000256" key="1">
    <source>
        <dbReference type="ARBA" id="ARBA00007404"/>
    </source>
</evidence>
<reference evidence="11" key="3">
    <citation type="submission" date="2015-06" db="UniProtKB">
        <authorList>
            <consortium name="EnsemblMetazoa"/>
        </authorList>
    </citation>
    <scope>IDENTIFICATION</scope>
</reference>
<evidence type="ECO:0000256" key="7">
    <source>
        <dbReference type="ARBA" id="ARBA00031451"/>
    </source>
</evidence>
<dbReference type="InterPro" id="IPR001247">
    <property type="entry name" value="ExoRNase_PH_dom1"/>
</dbReference>
<dbReference type="Pfam" id="PF00013">
    <property type="entry name" value="KH_1"/>
    <property type="match status" value="1"/>
</dbReference>
<dbReference type="CDD" id="cd11364">
    <property type="entry name" value="RNase_PH_PNPase_2"/>
    <property type="match status" value="1"/>
</dbReference>
<dbReference type="EC" id="2.7.7.8" evidence="2"/>
<dbReference type="NCBIfam" id="NF008805">
    <property type="entry name" value="PRK11824.1"/>
    <property type="match status" value="1"/>
</dbReference>
<dbReference type="FunFam" id="3.30.230.70:FF:000006">
    <property type="entry name" value="polyribonucleotide nucleotidyltransferase 1, mitochondrial"/>
    <property type="match status" value="1"/>
</dbReference>
<dbReference type="HOGENOM" id="CLU_004217_2_2_1"/>
<dbReference type="SMART" id="SM00322">
    <property type="entry name" value="KH"/>
    <property type="match status" value="1"/>
</dbReference>
<dbReference type="PANTHER" id="PTHR11252">
    <property type="entry name" value="POLYRIBONUCLEOTIDE NUCLEOTIDYLTRANSFERASE"/>
    <property type="match status" value="1"/>
</dbReference>
<feature type="domain" description="S1 motif" evidence="9">
    <location>
        <begin position="609"/>
        <end position="679"/>
    </location>
</feature>
<dbReference type="GO" id="GO:0005739">
    <property type="term" value="C:mitochondrion"/>
    <property type="evidence" value="ECO:0007669"/>
    <property type="project" value="TreeGrafter"/>
</dbReference>
<dbReference type="OrthoDB" id="437922at2759"/>
<keyword evidence="3" id="KW-0963">Cytoplasm</keyword>
<dbReference type="InterPro" id="IPR036345">
    <property type="entry name" value="ExoRNase_PH_dom2_sf"/>
</dbReference>
<dbReference type="Gene3D" id="3.30.1370.10">
    <property type="entry name" value="K Homology domain, type 1"/>
    <property type="match status" value="1"/>
</dbReference>
<dbReference type="SUPFAM" id="SSF55666">
    <property type="entry name" value="Ribonuclease PH domain 2-like"/>
    <property type="match status" value="2"/>
</dbReference>
<dbReference type="OMA" id="RFMFHYN"/>
<dbReference type="Pfam" id="PF01138">
    <property type="entry name" value="RNase_PH"/>
    <property type="match status" value="2"/>
</dbReference>
<dbReference type="SUPFAM" id="SSF54791">
    <property type="entry name" value="Eukaryotic type KH-domain (KH-domain type I)"/>
    <property type="match status" value="1"/>
</dbReference>
<dbReference type="STRING" id="283909.R7U8S1"/>
<dbReference type="GO" id="GO:0004654">
    <property type="term" value="F:polyribonucleotide nucleotidyltransferase activity"/>
    <property type="evidence" value="ECO:0007669"/>
    <property type="project" value="UniProtKB-EC"/>
</dbReference>
<dbReference type="Proteomes" id="UP000014760">
    <property type="component" value="Unassembled WGS sequence"/>
</dbReference>
<evidence type="ECO:0000256" key="4">
    <source>
        <dbReference type="ARBA" id="ARBA00022679"/>
    </source>
</evidence>
<dbReference type="InterPro" id="IPR004088">
    <property type="entry name" value="KH_dom_type_1"/>
</dbReference>
<evidence type="ECO:0000256" key="3">
    <source>
        <dbReference type="ARBA" id="ARBA00022490"/>
    </source>
</evidence>
<dbReference type="FunFam" id="3.30.230.70:FF:000001">
    <property type="entry name" value="Polyribonucleotide nucleotidyltransferase"/>
    <property type="match status" value="1"/>
</dbReference>
<dbReference type="FunCoup" id="R7U8S1">
    <property type="interactions" value="1668"/>
</dbReference>
<dbReference type="EnsemblMetazoa" id="CapteT172563">
    <property type="protein sequence ID" value="CapteP172563"/>
    <property type="gene ID" value="CapteG172563"/>
</dbReference>
<dbReference type="AlphaFoldDB" id="R7U8S1"/>
<gene>
    <name evidence="10" type="ORF">CAPTEDRAFT_172563</name>
</gene>
<dbReference type="InterPro" id="IPR012340">
    <property type="entry name" value="NA-bd_OB-fold"/>
</dbReference>
<evidence type="ECO:0000259" key="9">
    <source>
        <dbReference type="PROSITE" id="PS50126"/>
    </source>
</evidence>
<dbReference type="Pfam" id="PF00575">
    <property type="entry name" value="S1"/>
    <property type="match status" value="1"/>
</dbReference>
<dbReference type="InterPro" id="IPR027408">
    <property type="entry name" value="PNPase/RNase_PH_dom_sf"/>
</dbReference>
<dbReference type="EMBL" id="AMQN01001945">
    <property type="status" value="NOT_ANNOTATED_CDS"/>
    <property type="molecule type" value="Genomic_DNA"/>
</dbReference>
<evidence type="ECO:0000313" key="11">
    <source>
        <dbReference type="EnsemblMetazoa" id="CapteP172563"/>
    </source>
</evidence>
<dbReference type="SUPFAM" id="SSF54211">
    <property type="entry name" value="Ribosomal protein S5 domain 2-like"/>
    <property type="match status" value="2"/>
</dbReference>
<dbReference type="GO" id="GO:0000175">
    <property type="term" value="F:3'-5'-RNA exonuclease activity"/>
    <property type="evidence" value="ECO:0007669"/>
    <property type="project" value="TreeGrafter"/>
</dbReference>
<dbReference type="SUPFAM" id="SSF50249">
    <property type="entry name" value="Nucleic acid-binding proteins"/>
    <property type="match status" value="1"/>
</dbReference>
<keyword evidence="4" id="KW-0808">Transferase</keyword>
<proteinExistence type="inferred from homology"/>
<evidence type="ECO:0000313" key="12">
    <source>
        <dbReference type="Proteomes" id="UP000014760"/>
    </source>
</evidence>
<protein>
    <recommendedName>
        <fullName evidence="2">polyribonucleotide nucleotidyltransferase</fullName>
        <ecNumber evidence="2">2.7.7.8</ecNumber>
    </recommendedName>
    <alternativeName>
        <fullName evidence="7">Polynucleotide phosphorylase 1</fullName>
    </alternativeName>
</protein>
<dbReference type="PANTHER" id="PTHR11252:SF0">
    <property type="entry name" value="POLYRIBONUCLEOTIDE NUCLEOTIDYLTRANSFERASE 1, MITOCHONDRIAL"/>
    <property type="match status" value="1"/>
</dbReference>
<dbReference type="Gene3D" id="2.40.50.140">
    <property type="entry name" value="Nucleic acid-binding proteins"/>
    <property type="match status" value="1"/>
</dbReference>
<dbReference type="InterPro" id="IPR036612">
    <property type="entry name" value="KH_dom_type_1_sf"/>
</dbReference>
<dbReference type="InterPro" id="IPR015847">
    <property type="entry name" value="ExoRNase_PH_dom2"/>
</dbReference>
<dbReference type="NCBIfam" id="TIGR03591">
    <property type="entry name" value="polynuc_phos"/>
    <property type="match status" value="1"/>
</dbReference>
<dbReference type="GO" id="GO:0003723">
    <property type="term" value="F:RNA binding"/>
    <property type="evidence" value="ECO:0007669"/>
    <property type="project" value="UniProtKB-UniRule"/>
</dbReference>
<dbReference type="PROSITE" id="PS50084">
    <property type="entry name" value="KH_TYPE_1"/>
    <property type="match status" value="1"/>
</dbReference>
<dbReference type="Gene3D" id="3.30.230.70">
    <property type="entry name" value="GHMP Kinase, N-terminal domain"/>
    <property type="match status" value="2"/>
</dbReference>
<dbReference type="InterPro" id="IPR012162">
    <property type="entry name" value="PNPase"/>
</dbReference>
<dbReference type="GO" id="GO:0000958">
    <property type="term" value="P:mitochondrial mRNA catabolic process"/>
    <property type="evidence" value="ECO:0007669"/>
    <property type="project" value="TreeGrafter"/>
</dbReference>
<dbReference type="PIRSF" id="PIRSF005499">
    <property type="entry name" value="PNPase"/>
    <property type="match status" value="1"/>
</dbReference>
<dbReference type="InterPro" id="IPR020568">
    <property type="entry name" value="Ribosomal_Su5_D2-typ_SF"/>
</dbReference>
<evidence type="ECO:0000256" key="2">
    <source>
        <dbReference type="ARBA" id="ARBA00012416"/>
    </source>
</evidence>
<dbReference type="EMBL" id="KB306824">
    <property type="protein sequence ID" value="ELT99515.1"/>
    <property type="molecule type" value="Genomic_DNA"/>
</dbReference>
<evidence type="ECO:0000256" key="5">
    <source>
        <dbReference type="ARBA" id="ARBA00022695"/>
    </source>
</evidence>
<evidence type="ECO:0000313" key="10">
    <source>
        <dbReference type="EMBL" id="ELT99515.1"/>
    </source>
</evidence>